<name>A0AAW3Z0J0_9GAMM</name>
<evidence type="ECO:0000256" key="2">
    <source>
        <dbReference type="ARBA" id="ARBA00022630"/>
    </source>
</evidence>
<dbReference type="PANTHER" id="PTHR10851">
    <property type="entry name" value="PYRIDOXINE-5-PHOSPHATE OXIDASE"/>
    <property type="match status" value="1"/>
</dbReference>
<dbReference type="InterPro" id="IPR011576">
    <property type="entry name" value="Pyridox_Oxase_N"/>
</dbReference>
<dbReference type="GO" id="GO:0008615">
    <property type="term" value="P:pyridoxine biosynthetic process"/>
    <property type="evidence" value="ECO:0007669"/>
    <property type="project" value="UniProtKB-KW"/>
</dbReference>
<dbReference type="Gene3D" id="2.30.110.10">
    <property type="entry name" value="Electron Transport, Fmn-binding Protein, Chain A"/>
    <property type="match status" value="1"/>
</dbReference>
<dbReference type="Proteomes" id="UP001193920">
    <property type="component" value="Unassembled WGS sequence"/>
</dbReference>
<accession>A0AAW3Z0J0</accession>
<feature type="binding site" evidence="5">
    <location>
        <position position="83"/>
    </location>
    <ligand>
        <name>FMN</name>
        <dbReference type="ChEBI" id="CHEBI:58210"/>
    </ligand>
</feature>
<gene>
    <name evidence="8" type="ORF">ID854_19770</name>
</gene>
<evidence type="ECO:0000259" key="6">
    <source>
        <dbReference type="Pfam" id="PF01243"/>
    </source>
</evidence>
<feature type="binding site" evidence="5">
    <location>
        <position position="196"/>
    </location>
    <ligand>
        <name>FMN</name>
        <dbReference type="ChEBI" id="CHEBI:58210"/>
    </ligand>
</feature>
<dbReference type="PANTHER" id="PTHR10851:SF0">
    <property type="entry name" value="PYRIDOXINE-5'-PHOSPHATE OXIDASE"/>
    <property type="match status" value="1"/>
</dbReference>
<dbReference type="RefSeq" id="WP_099138132.1">
    <property type="nucleotide sequence ID" value="NZ_CAWNPE010000001.1"/>
</dbReference>
<dbReference type="InterPro" id="IPR012349">
    <property type="entry name" value="Split_barrel_FMN-bd"/>
</dbReference>
<comment type="caution">
    <text evidence="8">The sequence shown here is derived from an EMBL/GenBank/DDBJ whole genome shotgun (WGS) entry which is preliminary data.</text>
</comment>
<sequence length="213" mass="24047">MKKLKSLTGLLDVPFPHYDNPSPSPETVIKAWLARARNDDVCEHDAYTLATRNADGDISMRTVFPVRFDGDVLLFATHRSSRKGQDIDSTGSAGCHIYWRELGRRLSLSGSAILASDLASGEVAEAVWYAQDPAYDPVSTVSYQSTPHTNIPALFHEAAKYDGKSKLPRPERFVVYQLIIARCEFWAVDAFCMHKRLVYKRTEKGWKNERLQP</sequence>
<reference evidence="8" key="2">
    <citation type="journal article" date="2024" name="Toxins">
        <title>Genome Sequence Analysis of Native Xenorhabdus Strains Isolated from Entomopathogenic Nematodes in Argentina.</title>
        <authorList>
            <person name="Palma L."/>
            <person name="Frizzo L."/>
            <person name="Kaiser S."/>
            <person name="Berry C."/>
            <person name="Caballero P."/>
            <person name="Bode H.B."/>
            <person name="Del Valle E.E."/>
        </authorList>
    </citation>
    <scope>NUCLEOTIDE SEQUENCE</scope>
    <source>
        <strain evidence="8">M</strain>
    </source>
</reference>
<dbReference type="AlphaFoldDB" id="A0AAW3Z0J0"/>
<evidence type="ECO:0000256" key="4">
    <source>
        <dbReference type="ARBA" id="ARBA00023002"/>
    </source>
</evidence>
<evidence type="ECO:0000256" key="5">
    <source>
        <dbReference type="PIRSR" id="PIRSR000190-2"/>
    </source>
</evidence>
<evidence type="ECO:0000256" key="3">
    <source>
        <dbReference type="ARBA" id="ARBA00022643"/>
    </source>
</evidence>
<keyword evidence="2" id="KW-0285">Flavoprotein</keyword>
<feature type="domain" description="Pyridoxamine 5'-phosphate oxidase N-terminal" evidence="6">
    <location>
        <begin position="43"/>
        <end position="121"/>
    </location>
</feature>
<dbReference type="GO" id="GO:0010181">
    <property type="term" value="F:FMN binding"/>
    <property type="evidence" value="ECO:0007669"/>
    <property type="project" value="InterPro"/>
</dbReference>
<evidence type="ECO:0000256" key="1">
    <source>
        <dbReference type="ARBA" id="ARBA00007301"/>
    </source>
</evidence>
<reference evidence="8" key="1">
    <citation type="submission" date="2020-09" db="EMBL/GenBank/DDBJ databases">
        <authorList>
            <person name="Palma L."/>
            <person name="Caballero P."/>
            <person name="Berry C."/>
            <person name="Del Valle E."/>
        </authorList>
    </citation>
    <scope>NUCLEOTIDE SEQUENCE</scope>
    <source>
        <strain evidence="8">M</strain>
    </source>
</reference>
<dbReference type="Pfam" id="PF01243">
    <property type="entry name" value="PNPOx_N"/>
    <property type="match status" value="1"/>
</dbReference>
<feature type="binding site" evidence="5">
    <location>
        <position position="82"/>
    </location>
    <ligand>
        <name>FMN</name>
        <dbReference type="ChEBI" id="CHEBI:58210"/>
    </ligand>
</feature>
<dbReference type="GeneID" id="97123839"/>
<organism evidence="8">
    <name type="scientific">Xenorhabdus szentirmaii</name>
    <dbReference type="NCBI Taxonomy" id="290112"/>
    <lineage>
        <taxon>Bacteria</taxon>
        <taxon>Pseudomonadati</taxon>
        <taxon>Pseudomonadota</taxon>
        <taxon>Gammaproteobacteria</taxon>
        <taxon>Enterobacterales</taxon>
        <taxon>Morganellaceae</taxon>
        <taxon>Xenorhabdus</taxon>
    </lineage>
</organism>
<dbReference type="EMBL" id="JACXBF010000527">
    <property type="protein sequence ID" value="MBD2802614.1"/>
    <property type="molecule type" value="Genomic_DNA"/>
</dbReference>
<dbReference type="SUPFAM" id="SSF50475">
    <property type="entry name" value="FMN-binding split barrel"/>
    <property type="match status" value="1"/>
</dbReference>
<feature type="binding site" evidence="5">
    <location>
        <position position="186"/>
    </location>
    <ligand>
        <name>FMN</name>
        <dbReference type="ChEBI" id="CHEBI:58210"/>
    </ligand>
</feature>
<dbReference type="InterPro" id="IPR000659">
    <property type="entry name" value="Pyridox_Oxase"/>
</dbReference>
<dbReference type="Pfam" id="PF10590">
    <property type="entry name" value="PNP_phzG_C"/>
    <property type="match status" value="1"/>
</dbReference>
<evidence type="ECO:0000259" key="7">
    <source>
        <dbReference type="Pfam" id="PF10590"/>
    </source>
</evidence>
<keyword evidence="4" id="KW-0560">Oxidoreductase</keyword>
<comment type="similarity">
    <text evidence="1">Belongs to the pyridoxamine 5'-phosphate oxidase family.</text>
</comment>
<dbReference type="InterPro" id="IPR019576">
    <property type="entry name" value="Pyridoxamine_oxidase_dimer_C"/>
</dbReference>
<comment type="cofactor">
    <cofactor evidence="5">
        <name>FMN</name>
        <dbReference type="ChEBI" id="CHEBI:58210"/>
    </cofactor>
    <text evidence="5">Binds 1 FMN per subunit.</text>
</comment>
<dbReference type="GO" id="GO:0004733">
    <property type="term" value="F:pyridoxamine phosphate oxidase activity"/>
    <property type="evidence" value="ECO:0007669"/>
    <property type="project" value="InterPro"/>
</dbReference>
<proteinExistence type="inferred from homology"/>
<evidence type="ECO:0000313" key="8">
    <source>
        <dbReference type="EMBL" id="MBD2802614.1"/>
    </source>
</evidence>
<keyword evidence="3 5" id="KW-0288">FMN</keyword>
<feature type="domain" description="Pyridoxine 5'-phosphate oxidase dimerisation C-terminal" evidence="7">
    <location>
        <begin position="175"/>
        <end position="213"/>
    </location>
</feature>
<protein>
    <submittedName>
        <fullName evidence="8">Pyridoxamine 5'-phosphate oxidase family protein</fullName>
    </submittedName>
</protein>
<dbReference type="PIRSF" id="PIRSF000190">
    <property type="entry name" value="Pyd_amn-ph_oxd"/>
    <property type="match status" value="1"/>
</dbReference>
<feature type="binding site" evidence="5">
    <location>
        <begin position="144"/>
        <end position="145"/>
    </location>
    <ligand>
        <name>FMN</name>
        <dbReference type="ChEBI" id="CHEBI:58210"/>
    </ligand>
</feature>